<evidence type="ECO:0000256" key="2">
    <source>
        <dbReference type="SAM" id="SignalP"/>
    </source>
</evidence>
<evidence type="ECO:0000259" key="3">
    <source>
        <dbReference type="Pfam" id="PF13731"/>
    </source>
</evidence>
<feature type="region of interest" description="Disordered" evidence="1">
    <location>
        <begin position="35"/>
        <end position="78"/>
    </location>
</feature>
<evidence type="ECO:0000313" key="5">
    <source>
        <dbReference type="Proteomes" id="UP000297646"/>
    </source>
</evidence>
<evidence type="ECO:0000313" key="4">
    <source>
        <dbReference type="EMBL" id="TGE71037.1"/>
    </source>
</evidence>
<name>A0A4Z0RTE4_WEICO</name>
<dbReference type="AlphaFoldDB" id="A0A4Z0RTE4"/>
<feature type="chain" id="PRO_5021357335" description="WxL domain-containing protein" evidence="2">
    <location>
        <begin position="26"/>
        <end position="274"/>
    </location>
</feature>
<protein>
    <recommendedName>
        <fullName evidence="3">WxL domain-containing protein</fullName>
    </recommendedName>
</protein>
<dbReference type="InterPro" id="IPR027994">
    <property type="entry name" value="WxL_dom"/>
</dbReference>
<gene>
    <name evidence="4" type="ORF">C6P11_09610</name>
</gene>
<feature type="signal peptide" evidence="2">
    <location>
        <begin position="1"/>
        <end position="25"/>
    </location>
</feature>
<dbReference type="Proteomes" id="UP000297646">
    <property type="component" value="Unassembled WGS sequence"/>
</dbReference>
<evidence type="ECO:0000256" key="1">
    <source>
        <dbReference type="SAM" id="MobiDB-lite"/>
    </source>
</evidence>
<accession>A0A4Z0RTE4</accession>
<dbReference type="RefSeq" id="WP_135520650.1">
    <property type="nucleotide sequence ID" value="NZ_PVSN01000070.1"/>
</dbReference>
<sequence>MKKQVTLFAGVALATLAVTQTPILAAQMSDYKSTGTVTFQPSKDTTNPVDPTNPDPDKPVKPTNPDGTDPQAPQAGPLSIDFASSIDFGIQKITSKTETYQGSAQQYTTFDGKKTTGPDYVQMTDNRGSFTGWTLSVKQNGQFKGQNSNAVLDGAEVTFGNANHLGMTTASTNATDITALKSFTLDPLSSNAINIMSGAAAKNAGDTNETGGTHLMRFGDATDIVSTEVNADGSKRGDTDKAVTLMVPGKTDKMADKYATEFEWILSDMPTIVK</sequence>
<organism evidence="4 5">
    <name type="scientific">Weissella confusa</name>
    <name type="common">Lactobacillus confusus</name>
    <dbReference type="NCBI Taxonomy" id="1583"/>
    <lineage>
        <taxon>Bacteria</taxon>
        <taxon>Bacillati</taxon>
        <taxon>Bacillota</taxon>
        <taxon>Bacilli</taxon>
        <taxon>Lactobacillales</taxon>
        <taxon>Lactobacillaceae</taxon>
        <taxon>Weissella</taxon>
    </lineage>
</organism>
<reference evidence="4 5" key="1">
    <citation type="submission" date="2018-03" db="EMBL/GenBank/DDBJ databases">
        <title>Genome sequencing of Weissella confusa isolates.</title>
        <authorList>
            <person name="Kajala I."/>
            <person name="Baruah R."/>
            <person name="Bergsveinson J."/>
            <person name="Juvonen R."/>
            <person name="Ziola B."/>
        </authorList>
    </citation>
    <scope>NUCLEOTIDE SEQUENCE [LARGE SCALE GENOMIC DNA]</scope>
    <source>
        <strain evidence="4 5">VTT E-062653</strain>
    </source>
</reference>
<proteinExistence type="predicted"/>
<comment type="caution">
    <text evidence="4">The sequence shown here is derived from an EMBL/GenBank/DDBJ whole genome shotgun (WGS) entry which is preliminary data.</text>
</comment>
<dbReference type="Pfam" id="PF13731">
    <property type="entry name" value="WxL"/>
    <property type="match status" value="1"/>
</dbReference>
<dbReference type="EMBL" id="PVSN01000070">
    <property type="protein sequence ID" value="TGE71037.1"/>
    <property type="molecule type" value="Genomic_DNA"/>
</dbReference>
<keyword evidence="2" id="KW-0732">Signal</keyword>
<dbReference type="OrthoDB" id="2339326at2"/>
<feature type="domain" description="WxL" evidence="3">
    <location>
        <begin position="27"/>
        <end position="270"/>
    </location>
</feature>
<feature type="compositionally biased region" description="Low complexity" evidence="1">
    <location>
        <begin position="43"/>
        <end position="52"/>
    </location>
</feature>